<dbReference type="EMBL" id="CAJPIN010001983">
    <property type="protein sequence ID" value="CAG2055018.1"/>
    <property type="molecule type" value="Genomic_DNA"/>
</dbReference>
<name>A0ABN7NGL7_TIMPD</name>
<dbReference type="PROSITE" id="PS50025">
    <property type="entry name" value="LAM_G_DOMAIN"/>
    <property type="match status" value="1"/>
</dbReference>
<evidence type="ECO:0000256" key="1">
    <source>
        <dbReference type="PROSITE-ProRule" id="PRU00122"/>
    </source>
</evidence>
<feature type="disulfide bond" evidence="1">
    <location>
        <begin position="195"/>
        <end position="222"/>
    </location>
</feature>
<evidence type="ECO:0000313" key="4">
    <source>
        <dbReference type="Proteomes" id="UP001153148"/>
    </source>
</evidence>
<dbReference type="SUPFAM" id="SSF49899">
    <property type="entry name" value="Concanavalin A-like lectins/glucanases"/>
    <property type="match status" value="1"/>
</dbReference>
<proteinExistence type="predicted"/>
<evidence type="ECO:0000313" key="3">
    <source>
        <dbReference type="EMBL" id="CAG2055018.1"/>
    </source>
</evidence>
<keyword evidence="1" id="KW-1015">Disulfide bond</keyword>
<dbReference type="InterPro" id="IPR050372">
    <property type="entry name" value="Neurexin-related_CASP"/>
</dbReference>
<dbReference type="Proteomes" id="UP001153148">
    <property type="component" value="Unassembled WGS sequence"/>
</dbReference>
<feature type="domain" description="Laminin G" evidence="2">
    <location>
        <begin position="40"/>
        <end position="222"/>
    </location>
</feature>
<dbReference type="Pfam" id="PF02210">
    <property type="entry name" value="Laminin_G_2"/>
    <property type="match status" value="1"/>
</dbReference>
<dbReference type="InterPro" id="IPR001791">
    <property type="entry name" value="Laminin_G"/>
</dbReference>
<dbReference type="SMART" id="SM00282">
    <property type="entry name" value="LamG"/>
    <property type="match status" value="1"/>
</dbReference>
<evidence type="ECO:0000259" key="2">
    <source>
        <dbReference type="PROSITE" id="PS50025"/>
    </source>
</evidence>
<accession>A0ABN7NGL7</accession>
<sequence length="398" mass="44369">MKKTTFGTPNNDSNLDCSLCDGASLEGVRQDMNIIVSGMKMDIKDSVVDAANVQDCSSLHGGSTRSDSSSSTCNRSTCLNGGVCSENRCICPERFSRRLHNRIVDGFLEFSYELGSGPAQIQINNVRVDDGKRHQVVLKRQASDGSIDLDSNYTEFGESGGILKMLNTRGNIYIGGVPNFDLMTAGRYLEGFAGCIHSLQIQSSGDINLRESALSAVNALPCSKPIQYIKNVGKRPQGRPRKRWEEQITESMQVQGEEWKQLKEKEWWKHDGKKNKEKFRRVRLNIQIPYQDNTTRPHSIKDGPRLIRTTDRDLDRFELSQIVSADEYNDVLGSLDTISTFVVERSEFLATDPEVPGSIAGTSRFSVKHGVDSASRGQIRSYLNKEVAVPVYKTEINS</sequence>
<dbReference type="PANTHER" id="PTHR15036">
    <property type="entry name" value="PIKACHURIN-LIKE PROTEIN"/>
    <property type="match status" value="1"/>
</dbReference>
<comment type="caution">
    <text evidence="3">The sequence shown here is derived from an EMBL/GenBank/DDBJ whole genome shotgun (WGS) entry which is preliminary data.</text>
</comment>
<gene>
    <name evidence="3" type="ORF">TPAB3V08_LOCUS2032</name>
</gene>
<keyword evidence="4" id="KW-1185">Reference proteome</keyword>
<protein>
    <recommendedName>
        <fullName evidence="2">Laminin G domain-containing protein</fullName>
    </recommendedName>
</protein>
<dbReference type="InterPro" id="IPR013320">
    <property type="entry name" value="ConA-like_dom_sf"/>
</dbReference>
<dbReference type="PANTHER" id="PTHR15036:SF85">
    <property type="entry name" value="SP2353, ISOFORM A"/>
    <property type="match status" value="1"/>
</dbReference>
<dbReference type="CDD" id="cd00110">
    <property type="entry name" value="LamG"/>
    <property type="match status" value="1"/>
</dbReference>
<organism evidence="3 4">
    <name type="scientific">Timema podura</name>
    <name type="common">Walking stick</name>
    <dbReference type="NCBI Taxonomy" id="61482"/>
    <lineage>
        <taxon>Eukaryota</taxon>
        <taxon>Metazoa</taxon>
        <taxon>Ecdysozoa</taxon>
        <taxon>Arthropoda</taxon>
        <taxon>Hexapoda</taxon>
        <taxon>Insecta</taxon>
        <taxon>Pterygota</taxon>
        <taxon>Neoptera</taxon>
        <taxon>Polyneoptera</taxon>
        <taxon>Phasmatodea</taxon>
        <taxon>Timematodea</taxon>
        <taxon>Timematoidea</taxon>
        <taxon>Timematidae</taxon>
        <taxon>Timema</taxon>
    </lineage>
</organism>
<dbReference type="Gene3D" id="2.60.120.200">
    <property type="match status" value="1"/>
</dbReference>
<reference evidence="3" key="1">
    <citation type="submission" date="2021-03" db="EMBL/GenBank/DDBJ databases">
        <authorList>
            <person name="Tran Van P."/>
        </authorList>
    </citation>
    <scope>NUCLEOTIDE SEQUENCE</scope>
</reference>